<evidence type="ECO:0000256" key="1">
    <source>
        <dbReference type="ARBA" id="ARBA00004651"/>
    </source>
</evidence>
<dbReference type="Pfam" id="PF05977">
    <property type="entry name" value="MFS_3"/>
    <property type="match status" value="1"/>
</dbReference>
<organism evidence="8">
    <name type="scientific">Actinomyces succiniciruminis</name>
    <dbReference type="NCBI Taxonomy" id="1522002"/>
    <lineage>
        <taxon>Bacteria</taxon>
        <taxon>Bacillati</taxon>
        <taxon>Actinomycetota</taxon>
        <taxon>Actinomycetes</taxon>
        <taxon>Actinomycetales</taxon>
        <taxon>Actinomycetaceae</taxon>
        <taxon>Actinomyces</taxon>
    </lineage>
</organism>
<dbReference type="Gene3D" id="1.20.1250.20">
    <property type="entry name" value="MFS general substrate transporter like domains"/>
    <property type="match status" value="1"/>
</dbReference>
<dbReference type="PANTHER" id="PTHR23513:SF11">
    <property type="entry name" value="STAPHYLOFERRIN A TRANSPORTER"/>
    <property type="match status" value="1"/>
</dbReference>
<reference evidence="8" key="1">
    <citation type="submission" date="2014-07" db="EMBL/GenBank/DDBJ databases">
        <authorList>
            <person name="Zhang J.E."/>
            <person name="Yang H."/>
            <person name="Guo J."/>
            <person name="Deng Z."/>
            <person name="Luo H."/>
            <person name="Luo M."/>
            <person name="Zhao B."/>
        </authorList>
    </citation>
    <scope>NUCLEOTIDE SEQUENCE</scope>
    <source>
        <strain evidence="8">AM4</strain>
    </source>
</reference>
<dbReference type="InterPro" id="IPR036259">
    <property type="entry name" value="MFS_trans_sf"/>
</dbReference>
<evidence type="ECO:0000313" key="8">
    <source>
        <dbReference type="EMBL" id="CED92525.1"/>
    </source>
</evidence>
<keyword evidence="6 7" id="KW-0472">Membrane</keyword>
<feature type="transmembrane region" description="Helical" evidence="7">
    <location>
        <begin position="343"/>
        <end position="365"/>
    </location>
</feature>
<evidence type="ECO:0000256" key="6">
    <source>
        <dbReference type="ARBA" id="ARBA00023136"/>
    </source>
</evidence>
<dbReference type="AlphaFoldDB" id="A0A1L7REL3"/>
<feature type="transmembrane region" description="Helical" evidence="7">
    <location>
        <begin position="43"/>
        <end position="66"/>
    </location>
</feature>
<comment type="subcellular location">
    <subcellularLocation>
        <location evidence="1">Cell membrane</location>
        <topology evidence="1">Multi-pass membrane protein</topology>
    </subcellularLocation>
</comment>
<keyword evidence="2" id="KW-0813">Transport</keyword>
<dbReference type="RefSeq" id="WP_210582108.1">
    <property type="nucleotide sequence ID" value="NZ_LK995542.1"/>
</dbReference>
<name>A0A1L7REL3_9ACTO</name>
<keyword evidence="4 7" id="KW-0812">Transmembrane</keyword>
<proteinExistence type="predicted"/>
<evidence type="ECO:0000256" key="7">
    <source>
        <dbReference type="SAM" id="Phobius"/>
    </source>
</evidence>
<feature type="transmembrane region" description="Helical" evidence="7">
    <location>
        <begin position="308"/>
        <end position="331"/>
    </location>
</feature>
<dbReference type="SUPFAM" id="SSF103473">
    <property type="entry name" value="MFS general substrate transporter"/>
    <property type="match status" value="1"/>
</dbReference>
<accession>A0A1L7REL3</accession>
<evidence type="ECO:0000256" key="5">
    <source>
        <dbReference type="ARBA" id="ARBA00022989"/>
    </source>
</evidence>
<protein>
    <submittedName>
        <fullName evidence="8">Major facilitator super MFS 1 transporter</fullName>
    </submittedName>
</protein>
<keyword evidence="5 7" id="KW-1133">Transmembrane helix</keyword>
<gene>
    <name evidence="8" type="ORF">AAM4_2693</name>
</gene>
<sequence>MHLWRQRDYVLWLIGDTAGTLSSSMRVFAVPLATFYVTHSATAAGFITGLTSITFAVLSLPGGVVIDAHDRRQMIMTYAVSGMALHGVFGVLLLTGHTPIQVLIAYAILSGARAGLLGNTTNVALKSVVSDDSLTEAFGANQARDEIVSLLSGPFAGLMFAISPALPFFVELLGAATLAVSFMFIRAPLAAQNDEAAKSADSPFADLLDGLRWVAHNPVVRRLISVSFPLTLGMTGIESAVIIHLQAIGTPTGTVGLVSAGAGLGALVGALSTSVIARRFPTGWTMICGSLLMCFCYIPIAFVSHIPLIIASIGCAAACIAVVNAQFGSYFMHIVPDNILGRALAVSSLVGMGSGGLGSMLAGFGLGSFDFRLTIVGLLAVLATAVPLLLSSSHLRAVPLPAQWSTAELTQAAAS</sequence>
<feature type="transmembrane region" description="Helical" evidence="7">
    <location>
        <begin position="371"/>
        <end position="390"/>
    </location>
</feature>
<dbReference type="EMBL" id="LK995542">
    <property type="protein sequence ID" value="CED92525.1"/>
    <property type="molecule type" value="Genomic_DNA"/>
</dbReference>
<dbReference type="CDD" id="cd06173">
    <property type="entry name" value="MFS_MefA_like"/>
    <property type="match status" value="1"/>
</dbReference>
<dbReference type="PANTHER" id="PTHR23513">
    <property type="entry name" value="INTEGRAL MEMBRANE EFFLUX PROTEIN-RELATED"/>
    <property type="match status" value="1"/>
</dbReference>
<feature type="transmembrane region" description="Helical" evidence="7">
    <location>
        <begin position="87"/>
        <end position="109"/>
    </location>
</feature>
<evidence type="ECO:0000256" key="2">
    <source>
        <dbReference type="ARBA" id="ARBA00022448"/>
    </source>
</evidence>
<dbReference type="GO" id="GO:0005886">
    <property type="term" value="C:plasma membrane"/>
    <property type="evidence" value="ECO:0007669"/>
    <property type="project" value="UniProtKB-SubCell"/>
</dbReference>
<feature type="transmembrane region" description="Helical" evidence="7">
    <location>
        <begin position="223"/>
        <end position="245"/>
    </location>
</feature>
<dbReference type="InterPro" id="IPR010290">
    <property type="entry name" value="TM_effector"/>
</dbReference>
<evidence type="ECO:0000256" key="4">
    <source>
        <dbReference type="ARBA" id="ARBA00022692"/>
    </source>
</evidence>
<keyword evidence="3" id="KW-1003">Cell membrane</keyword>
<feature type="transmembrane region" description="Helical" evidence="7">
    <location>
        <begin position="158"/>
        <end position="185"/>
    </location>
</feature>
<evidence type="ECO:0000256" key="3">
    <source>
        <dbReference type="ARBA" id="ARBA00022475"/>
    </source>
</evidence>
<feature type="transmembrane region" description="Helical" evidence="7">
    <location>
        <begin position="284"/>
        <end position="302"/>
    </location>
</feature>
<feature type="transmembrane region" description="Helical" evidence="7">
    <location>
        <begin position="9"/>
        <end position="37"/>
    </location>
</feature>
<feature type="transmembrane region" description="Helical" evidence="7">
    <location>
        <begin position="257"/>
        <end position="277"/>
    </location>
</feature>